<dbReference type="RefSeq" id="XP_014143416.1">
    <property type="nucleotide sequence ID" value="XM_014287941.1"/>
</dbReference>
<organism evidence="1 2">
    <name type="scientific">Sphaeroforma arctica JP610</name>
    <dbReference type="NCBI Taxonomy" id="667725"/>
    <lineage>
        <taxon>Eukaryota</taxon>
        <taxon>Ichthyosporea</taxon>
        <taxon>Ichthyophonida</taxon>
        <taxon>Sphaeroforma</taxon>
    </lineage>
</organism>
<evidence type="ECO:0000313" key="1">
    <source>
        <dbReference type="EMBL" id="KNC69514.1"/>
    </source>
</evidence>
<keyword evidence="2" id="KW-1185">Reference proteome</keyword>
<reference evidence="1 2" key="1">
    <citation type="submission" date="2011-02" db="EMBL/GenBank/DDBJ databases">
        <title>The Genome Sequence of Sphaeroforma arctica JP610.</title>
        <authorList>
            <consortium name="The Broad Institute Genome Sequencing Platform"/>
            <person name="Russ C."/>
            <person name="Cuomo C."/>
            <person name="Young S.K."/>
            <person name="Zeng Q."/>
            <person name="Gargeya S."/>
            <person name="Alvarado L."/>
            <person name="Berlin A."/>
            <person name="Chapman S.B."/>
            <person name="Chen Z."/>
            <person name="Freedman E."/>
            <person name="Gellesch M."/>
            <person name="Goldberg J."/>
            <person name="Griggs A."/>
            <person name="Gujja S."/>
            <person name="Heilman E."/>
            <person name="Heiman D."/>
            <person name="Howarth C."/>
            <person name="Mehta T."/>
            <person name="Neiman D."/>
            <person name="Pearson M."/>
            <person name="Roberts A."/>
            <person name="Saif S."/>
            <person name="Shea T."/>
            <person name="Shenoy N."/>
            <person name="Sisk P."/>
            <person name="Stolte C."/>
            <person name="Sykes S."/>
            <person name="White J."/>
            <person name="Yandava C."/>
            <person name="Burger G."/>
            <person name="Gray M.W."/>
            <person name="Holland P.W.H."/>
            <person name="King N."/>
            <person name="Lang F.B.F."/>
            <person name="Roger A.J."/>
            <person name="Ruiz-Trillo I."/>
            <person name="Haas B."/>
            <person name="Nusbaum C."/>
            <person name="Birren B."/>
        </authorList>
    </citation>
    <scope>NUCLEOTIDE SEQUENCE [LARGE SCALE GENOMIC DNA]</scope>
    <source>
        <strain evidence="1 2">JP610</strain>
    </source>
</reference>
<protein>
    <submittedName>
        <fullName evidence="1">Uncharacterized protein</fullName>
    </submittedName>
</protein>
<gene>
    <name evidence="1" type="ORF">SARC_17975</name>
</gene>
<proteinExistence type="predicted"/>
<dbReference type="Proteomes" id="UP000054560">
    <property type="component" value="Unassembled WGS sequence"/>
</dbReference>
<accession>A0A0L0EYN7</accession>
<dbReference type="GeneID" id="25918479"/>
<sequence length="68" mass="8168">MHNNILKLYLSSHATRTRRRFSEKQRSALKSYQRRAERDKNVLYNLICANLSRREVVPLNEHELDRTA</sequence>
<feature type="non-terminal residue" evidence="1">
    <location>
        <position position="68"/>
    </location>
</feature>
<name>A0A0L0EYN7_9EUKA</name>
<dbReference type="EMBL" id="KQ254648">
    <property type="protein sequence ID" value="KNC69514.1"/>
    <property type="molecule type" value="Genomic_DNA"/>
</dbReference>
<dbReference type="AlphaFoldDB" id="A0A0L0EYN7"/>
<evidence type="ECO:0000313" key="2">
    <source>
        <dbReference type="Proteomes" id="UP000054560"/>
    </source>
</evidence>